<feature type="domain" description="DUF4377" evidence="3">
    <location>
        <begin position="134"/>
        <end position="208"/>
    </location>
</feature>
<keyword evidence="1" id="KW-0732">Signal</keyword>
<reference evidence="4 5" key="1">
    <citation type="submission" date="2023-01" db="EMBL/GenBank/DDBJ databases">
        <title>Novel species of the genus Vogesella isolated from rivers.</title>
        <authorList>
            <person name="Lu H."/>
        </authorList>
    </citation>
    <scope>NUCLEOTIDE SEQUENCE [LARGE SCALE GENOMIC DNA]</scope>
    <source>
        <strain evidence="4 5">SH7W</strain>
    </source>
</reference>
<name>A0ABT5HZ46_VOGIN</name>
<proteinExistence type="predicted"/>
<dbReference type="InterPro" id="IPR005184">
    <property type="entry name" value="DUF306_Meta_HslJ"/>
</dbReference>
<dbReference type="InterPro" id="IPR053147">
    <property type="entry name" value="Hsp_HslJ-like"/>
</dbReference>
<dbReference type="Gene3D" id="2.40.128.270">
    <property type="match status" value="1"/>
</dbReference>
<gene>
    <name evidence="4" type="ORF">PQU93_00125</name>
</gene>
<dbReference type="Pfam" id="PF14302">
    <property type="entry name" value="DUF4377"/>
    <property type="match status" value="1"/>
</dbReference>
<dbReference type="InterPro" id="IPR025485">
    <property type="entry name" value="DUF4377"/>
</dbReference>
<evidence type="ECO:0000256" key="1">
    <source>
        <dbReference type="SAM" id="SignalP"/>
    </source>
</evidence>
<evidence type="ECO:0000259" key="3">
    <source>
        <dbReference type="Pfam" id="PF14302"/>
    </source>
</evidence>
<keyword evidence="5" id="KW-1185">Reference proteome</keyword>
<feature type="chain" id="PRO_5045053783" evidence="1">
    <location>
        <begin position="20"/>
        <end position="217"/>
    </location>
</feature>
<dbReference type="PANTHER" id="PTHR35535:SF1">
    <property type="entry name" value="HEAT SHOCK PROTEIN HSLJ"/>
    <property type="match status" value="1"/>
</dbReference>
<comment type="caution">
    <text evidence="4">The sequence shown here is derived from an EMBL/GenBank/DDBJ whole genome shotgun (WGS) entry which is preliminary data.</text>
</comment>
<dbReference type="PROSITE" id="PS51257">
    <property type="entry name" value="PROKAR_LIPOPROTEIN"/>
    <property type="match status" value="1"/>
</dbReference>
<dbReference type="RefSeq" id="WP_272768608.1">
    <property type="nucleotide sequence ID" value="NZ_JAQQKY010000001.1"/>
</dbReference>
<dbReference type="Proteomes" id="UP001221566">
    <property type="component" value="Unassembled WGS sequence"/>
</dbReference>
<evidence type="ECO:0000259" key="2">
    <source>
        <dbReference type="Pfam" id="PF03724"/>
    </source>
</evidence>
<dbReference type="PANTHER" id="PTHR35535">
    <property type="entry name" value="HEAT SHOCK PROTEIN HSLJ"/>
    <property type="match status" value="1"/>
</dbReference>
<dbReference type="InterPro" id="IPR038670">
    <property type="entry name" value="HslJ-like_sf"/>
</dbReference>
<organism evidence="4 5">
    <name type="scientific">Vogesella indigofera</name>
    <name type="common">Pseudomonas indigofera</name>
    <dbReference type="NCBI Taxonomy" id="45465"/>
    <lineage>
        <taxon>Bacteria</taxon>
        <taxon>Pseudomonadati</taxon>
        <taxon>Pseudomonadota</taxon>
        <taxon>Betaproteobacteria</taxon>
        <taxon>Neisseriales</taxon>
        <taxon>Chromobacteriaceae</taxon>
        <taxon>Vogesella</taxon>
    </lineage>
</organism>
<accession>A0ABT5HZ46</accession>
<protein>
    <submittedName>
        <fullName evidence="4">META and DUF4377 domain-containing protein</fullName>
    </submittedName>
</protein>
<feature type="signal peptide" evidence="1">
    <location>
        <begin position="1"/>
        <end position="19"/>
    </location>
</feature>
<feature type="domain" description="DUF306" evidence="2">
    <location>
        <begin position="36"/>
        <end position="112"/>
    </location>
</feature>
<evidence type="ECO:0000313" key="4">
    <source>
        <dbReference type="EMBL" id="MDC7689191.1"/>
    </source>
</evidence>
<evidence type="ECO:0000313" key="5">
    <source>
        <dbReference type="Proteomes" id="UP001221566"/>
    </source>
</evidence>
<dbReference type="Pfam" id="PF03724">
    <property type="entry name" value="META"/>
    <property type="match status" value="1"/>
</dbReference>
<sequence length="217" mass="23736">MSLSRYSALISAALLAACAATTPQPDGRWKSAGDNEPPIELELKNGRLSVSGGCNRLFGTARVENGVLIVDQLASTMMACDAVSMARDRDLSQLLNSRPTVRQQDGHLLLAGPGKQLELRQQEDLSAAPTRLVYVAAERKPCSGVAPMQCLQVRDSKDAPWQLHYGEIEGFKPEPGIAYRLRIKEVKVARPPADAPSVRWVLDQVLEQKLEQQRVAP</sequence>
<dbReference type="EMBL" id="JAQQKY010000001">
    <property type="protein sequence ID" value="MDC7689191.1"/>
    <property type="molecule type" value="Genomic_DNA"/>
</dbReference>